<dbReference type="STRING" id="48256.CLHUN_07190"/>
<gene>
    <name evidence="4" type="primary">recF_2</name>
    <name evidence="4" type="ORF">CLHUN_07190</name>
</gene>
<sequence length="711" mass="80592">MKISKLYLKGFGKFENFEFDPIKGINVIYGDNESGKSTMMAFIKAVLFGLKGGRADKEGMPSEIKRYKPWSGEKYGGYINIELENSRRYRLERDFDNNSVKLYDEDFNDITGTFTGNKDGSGMAEKLMGINESLFERTVFIRQLGTRLDGASSKDLIERISNMGQSGYEDISYKKAHSALKEALKSQVGTGRSYTRPLDLIDRRLEELFRMQRQSKDKAMLRLESEDRLKELEAEIAVLYDRERLLSLASEFSEVKEEIGLQKEKLEEIRFLNEGLRVLKKNISELTKEKEELETQIRGTTLEEERLSEELRGLWNNGNESAIGTLERQIRYMDIGEIVLLAVLIGTVIGGFMAKLIPVSVSAIPAVTLIAALLFRNSRKRNLKELQWAQAEETGREKLLEQQMENAKRGRIAAENQLDRTTDHLEVQKVQYQQQINRLEDKLQITGRQHLAEMEGKADALSFELIRLLEDKARSLTSSEACLINSVIESSTDILARELDLDLAKQYCSEQLQNKRLEKSALEYKLGDSGEELNADALEQEIYGLTQQKRALEQRGEALNIAMETLEEASREVQKKYLPVMGKVFGSTFSDITSGKYSDVRAGDNLNIMLNDPLSKTVIPVSALSSGTIDQLYLALRVAISETVMKGNEVLPVILDEPFSQYDDSRTENALKLIDRLGKRQQIIIFTCKQREVELISNVCGQSACKICSLT</sequence>
<dbReference type="GO" id="GO:0016887">
    <property type="term" value="F:ATP hydrolysis activity"/>
    <property type="evidence" value="ECO:0007669"/>
    <property type="project" value="InterPro"/>
</dbReference>
<dbReference type="AlphaFoldDB" id="A0A1V4SR70"/>
<evidence type="ECO:0000259" key="3">
    <source>
        <dbReference type="Pfam" id="PF13476"/>
    </source>
</evidence>
<dbReference type="SUPFAM" id="SSF52540">
    <property type="entry name" value="P-loop containing nucleoside triphosphate hydrolases"/>
    <property type="match status" value="1"/>
</dbReference>
<evidence type="ECO:0000313" key="5">
    <source>
        <dbReference type="Proteomes" id="UP000191554"/>
    </source>
</evidence>
<feature type="transmembrane region" description="Helical" evidence="2">
    <location>
        <begin position="335"/>
        <end position="353"/>
    </location>
</feature>
<organism evidence="4 5">
    <name type="scientific">Ruminiclostridium hungatei</name>
    <name type="common">Clostridium hungatei</name>
    <dbReference type="NCBI Taxonomy" id="48256"/>
    <lineage>
        <taxon>Bacteria</taxon>
        <taxon>Bacillati</taxon>
        <taxon>Bacillota</taxon>
        <taxon>Clostridia</taxon>
        <taxon>Eubacteriales</taxon>
        <taxon>Oscillospiraceae</taxon>
        <taxon>Ruminiclostridium</taxon>
    </lineage>
</organism>
<dbReference type="Pfam" id="PF13476">
    <property type="entry name" value="AAA_23"/>
    <property type="match status" value="1"/>
</dbReference>
<evidence type="ECO:0000256" key="2">
    <source>
        <dbReference type="SAM" id="Phobius"/>
    </source>
</evidence>
<name>A0A1V4SR70_RUMHU</name>
<keyword evidence="1" id="KW-0175">Coiled coil</keyword>
<feature type="coiled-coil region" evidence="1">
    <location>
        <begin position="535"/>
        <end position="569"/>
    </location>
</feature>
<keyword evidence="5" id="KW-1185">Reference proteome</keyword>
<dbReference type="InterPro" id="IPR038729">
    <property type="entry name" value="Rad50/SbcC_AAA"/>
</dbReference>
<dbReference type="InterPro" id="IPR027417">
    <property type="entry name" value="P-loop_NTPase"/>
</dbReference>
<keyword evidence="2" id="KW-0812">Transmembrane</keyword>
<dbReference type="PANTHER" id="PTHR41259">
    <property type="entry name" value="DOUBLE-STRAND BREAK REPAIR RAD50 ATPASE, PUTATIVE-RELATED"/>
    <property type="match status" value="1"/>
</dbReference>
<feature type="domain" description="Rad50/SbcC-type AAA" evidence="3">
    <location>
        <begin position="5"/>
        <end position="296"/>
    </location>
</feature>
<dbReference type="Gene3D" id="3.40.50.300">
    <property type="entry name" value="P-loop containing nucleotide triphosphate hydrolases"/>
    <property type="match status" value="2"/>
</dbReference>
<dbReference type="Proteomes" id="UP000191554">
    <property type="component" value="Unassembled WGS sequence"/>
</dbReference>
<feature type="transmembrane region" description="Helical" evidence="2">
    <location>
        <begin position="359"/>
        <end position="375"/>
    </location>
</feature>
<evidence type="ECO:0000313" key="4">
    <source>
        <dbReference type="EMBL" id="OPX45781.1"/>
    </source>
</evidence>
<dbReference type="EMBL" id="MZGX01000003">
    <property type="protein sequence ID" value="OPX45781.1"/>
    <property type="molecule type" value="Genomic_DNA"/>
</dbReference>
<comment type="caution">
    <text evidence="4">The sequence shown here is derived from an EMBL/GenBank/DDBJ whole genome shotgun (WGS) entry which is preliminary data.</text>
</comment>
<reference evidence="4 5" key="1">
    <citation type="submission" date="2017-03" db="EMBL/GenBank/DDBJ databases">
        <title>Genome sequence of Clostridium hungatei DSM 14427.</title>
        <authorList>
            <person name="Poehlein A."/>
            <person name="Daniel R."/>
        </authorList>
    </citation>
    <scope>NUCLEOTIDE SEQUENCE [LARGE SCALE GENOMIC DNA]</scope>
    <source>
        <strain evidence="4 5">DSM 14427</strain>
    </source>
</reference>
<protein>
    <submittedName>
        <fullName evidence="4">DNA replication and repair protein RecF</fullName>
    </submittedName>
</protein>
<keyword evidence="2" id="KW-0472">Membrane</keyword>
<proteinExistence type="predicted"/>
<feature type="coiled-coil region" evidence="1">
    <location>
        <begin position="269"/>
        <end position="310"/>
    </location>
</feature>
<accession>A0A1V4SR70</accession>
<dbReference type="PANTHER" id="PTHR41259:SF1">
    <property type="entry name" value="DOUBLE-STRAND BREAK REPAIR RAD50 ATPASE, PUTATIVE-RELATED"/>
    <property type="match status" value="1"/>
</dbReference>
<dbReference type="GO" id="GO:0006302">
    <property type="term" value="P:double-strand break repair"/>
    <property type="evidence" value="ECO:0007669"/>
    <property type="project" value="InterPro"/>
</dbReference>
<feature type="coiled-coil region" evidence="1">
    <location>
        <begin position="397"/>
        <end position="449"/>
    </location>
</feature>
<dbReference type="OrthoDB" id="9764467at2"/>
<dbReference type="RefSeq" id="WP_080063175.1">
    <property type="nucleotide sequence ID" value="NZ_MZGX01000003.1"/>
</dbReference>
<keyword evidence="2" id="KW-1133">Transmembrane helix</keyword>
<evidence type="ECO:0000256" key="1">
    <source>
        <dbReference type="SAM" id="Coils"/>
    </source>
</evidence>